<feature type="transmembrane region" description="Helical" evidence="1">
    <location>
        <begin position="237"/>
        <end position="258"/>
    </location>
</feature>
<organism evidence="2 3">
    <name type="scientific">Mangrovimicrobium sediminis</name>
    <dbReference type="NCBI Taxonomy" id="2562682"/>
    <lineage>
        <taxon>Bacteria</taxon>
        <taxon>Pseudomonadati</taxon>
        <taxon>Pseudomonadota</taxon>
        <taxon>Gammaproteobacteria</taxon>
        <taxon>Cellvibrionales</taxon>
        <taxon>Halieaceae</taxon>
        <taxon>Mangrovimicrobium</taxon>
    </lineage>
</organism>
<proteinExistence type="predicted"/>
<dbReference type="RefSeq" id="WP_135441307.1">
    <property type="nucleotide sequence ID" value="NZ_SRLE01000004.1"/>
</dbReference>
<keyword evidence="1" id="KW-0812">Transmembrane</keyword>
<dbReference type="PANTHER" id="PTHR30503">
    <property type="entry name" value="INNER MEMBRANE PROTEIN YEDI"/>
    <property type="match status" value="1"/>
</dbReference>
<dbReference type="OrthoDB" id="9814178at2"/>
<dbReference type="PIRSF" id="PIRSF016660">
    <property type="entry name" value="YedI"/>
    <property type="match status" value="1"/>
</dbReference>
<comment type="caution">
    <text evidence="2">The sequence shown here is derived from an EMBL/GenBank/DDBJ whole genome shotgun (WGS) entry which is preliminary data.</text>
</comment>
<dbReference type="Proteomes" id="UP000298050">
    <property type="component" value="Unassembled WGS sequence"/>
</dbReference>
<dbReference type="Pfam" id="PF05661">
    <property type="entry name" value="DUF808"/>
    <property type="match status" value="1"/>
</dbReference>
<feature type="transmembrane region" description="Helical" evidence="1">
    <location>
        <begin position="147"/>
        <end position="165"/>
    </location>
</feature>
<accession>A0A4Z0M6Y3</accession>
<feature type="transmembrane region" description="Helical" evidence="1">
    <location>
        <begin position="278"/>
        <end position="300"/>
    </location>
</feature>
<reference evidence="2 3" key="1">
    <citation type="submission" date="2019-04" db="EMBL/GenBank/DDBJ databases">
        <title>Taxonomy of novel Haliea sp. from mangrove soil of West Coast of India.</title>
        <authorList>
            <person name="Verma A."/>
            <person name="Kumar P."/>
            <person name="Krishnamurthi S."/>
        </authorList>
    </citation>
    <scope>NUCLEOTIDE SEQUENCE [LARGE SCALE GENOMIC DNA]</scope>
    <source>
        <strain evidence="2 3">SAOS-164</strain>
    </source>
</reference>
<keyword evidence="3" id="KW-1185">Reference proteome</keyword>
<name>A0A4Z0M6Y3_9GAMM</name>
<dbReference type="EMBL" id="SRLE01000004">
    <property type="protein sequence ID" value="TGD75166.1"/>
    <property type="molecule type" value="Genomic_DNA"/>
</dbReference>
<dbReference type="PANTHER" id="PTHR30503:SF3">
    <property type="entry name" value="INNER MEMBRANE PROTEIN YEDI"/>
    <property type="match status" value="1"/>
</dbReference>
<dbReference type="GO" id="GO:0005886">
    <property type="term" value="C:plasma membrane"/>
    <property type="evidence" value="ECO:0007669"/>
    <property type="project" value="TreeGrafter"/>
</dbReference>
<evidence type="ECO:0000256" key="1">
    <source>
        <dbReference type="SAM" id="Phobius"/>
    </source>
</evidence>
<protein>
    <submittedName>
        <fullName evidence="2">DUF808 domain-containing protein</fullName>
    </submittedName>
</protein>
<evidence type="ECO:0000313" key="3">
    <source>
        <dbReference type="Proteomes" id="UP000298050"/>
    </source>
</evidence>
<keyword evidence="1" id="KW-1133">Transmembrane helix</keyword>
<dbReference type="AlphaFoldDB" id="A0A4Z0M6Y3"/>
<feature type="transmembrane region" description="Helical" evidence="1">
    <location>
        <begin position="171"/>
        <end position="196"/>
    </location>
</feature>
<evidence type="ECO:0000313" key="2">
    <source>
        <dbReference type="EMBL" id="TGD75166.1"/>
    </source>
</evidence>
<gene>
    <name evidence="2" type="ORF">E4634_03955</name>
</gene>
<feature type="transmembrane region" description="Helical" evidence="1">
    <location>
        <begin position="71"/>
        <end position="100"/>
    </location>
</feature>
<sequence>MAGGSLLVLLDDIAAVLDDVSLMTKVAAKKTAGVLGDDLAVNAEKVTGVRAERELPVVWAVARGSLLNKVILVPLALLVSFIAPWLITPALMAGGLYLCYEGFEKVAHRFLHSADEDAAEHDKLVQKLEDPAVDLVQYEREKIRGAVRTDFILSAEIIVLTLGIVAESEFIVRIGVLAGIALVMTLGVYGLVAGIVKLDDIGLYLFERGSERDSGWGRVQRSLGQGLVNFAPWLMKALGVIGTVAMFMVGGGILLHGIHPLGHAVEHAAAGMAPALGALLPTLAGVIVGLLAGAVVLLVVQGVAKLRR</sequence>
<dbReference type="InterPro" id="IPR008526">
    <property type="entry name" value="YedI"/>
</dbReference>
<keyword evidence="1" id="KW-0472">Membrane</keyword>